<dbReference type="CDD" id="cd00063">
    <property type="entry name" value="FN3"/>
    <property type="match status" value="1"/>
</dbReference>
<protein>
    <recommendedName>
        <fullName evidence="3">Fibronectin type-III domain-containing protein</fullName>
    </recommendedName>
</protein>
<feature type="compositionally biased region" description="Acidic residues" evidence="2">
    <location>
        <begin position="7"/>
        <end position="39"/>
    </location>
</feature>
<dbReference type="InterPro" id="IPR013783">
    <property type="entry name" value="Ig-like_fold"/>
</dbReference>
<evidence type="ECO:0000313" key="4">
    <source>
        <dbReference type="EMBL" id="CAD7402286.1"/>
    </source>
</evidence>
<reference evidence="4" key="1">
    <citation type="submission" date="2020-11" db="EMBL/GenBank/DDBJ databases">
        <authorList>
            <person name="Tran Van P."/>
        </authorList>
    </citation>
    <scope>NUCLEOTIDE SEQUENCE</scope>
</reference>
<dbReference type="InterPro" id="IPR003961">
    <property type="entry name" value="FN3_dom"/>
</dbReference>
<name>A0A7R9CVN5_TIMPO</name>
<dbReference type="Pfam" id="PF25523">
    <property type="entry name" value="Ig_RIMBP2"/>
    <property type="match status" value="1"/>
</dbReference>
<feature type="region of interest" description="Disordered" evidence="2">
    <location>
        <begin position="382"/>
        <end position="414"/>
    </location>
</feature>
<dbReference type="InterPro" id="IPR057884">
    <property type="entry name" value="FN3_RIM-BP1/2/3"/>
</dbReference>
<sequence>MPVYYLTEEEEYDIELSDIDSYSDEDEDEDEDEADDAREVEESSHISKGVFKDDLIQITKTDSKYIFESIDITKDILSFVLNKLHMIKNSVDGDGREETESSIDSLVEVSSSEDPNEISKAIEYKIGDLDSSASKYKILNLVDDISKKYSGTIIINDFTKPKEDIDKVKDDDDDDTKQDIDKVDRHTIFEEKSVSLVEGERNDLKETELKQEEYSEQVEEVGEELEENLEKLEEDIKEIENFEETKTIENGESGKLRSSGEDIYNQIILGVIANVVSDELLEKTSEDLSEIKTNVEREIFEMKKDDDKEKKEKLKDVEHLDENKLIEKDSGKQLNIETRKELLIVDKDSEDKVKIDSKLIVETLDKESEEEEVIELALSDADTSETTKPTMVDNIPSDESPNGDPKEISVADTKAERPEDFTRHILLELFKGIGIVQEEVKVVKESDKLTTAEPVEQFKTESSSSILKPDATKNNQEVSNDTPVETDCVYITKSILLEIIEKSSALKKNEIVEEKDIDGQTEDISQDIAQKLLHLVLEQLDIDSKEVIPQMIIEKPERVSEIVEVTYAKDKGIEGGQEISEVPKRVVSKENKVPEIIDFKNENIPEIIDSKEKTMPEIIDSREKTIPEIMDSREKTIPEIIDSREKTIPEIIDSREKTIPEIIDSKEKTIPEIIDSKDKTVPEISEKKAQEIVGPTEVEDLKKFKEPVVKYVQKADKGSLLDLKRTAPTFEKFEVNTQIKIKLAGTDTMTPKNIIIKLVNKADIQFDEDKAEELDDVEQRHVPGCKVNQEPVTVIVDTEKEKEISQVNYTKEEFIDKESQTVLKSPKELMLFKDVDTQAHLSAKTTPSVKETTKSYVNSIQSILSDKISQDERMDCFAIDIFPWPDILLGPSSNINSISYASDTPATKYSSNISPAKTLPSNDLSLVTKKSFLAKILQSDDMSREASQEIVSRKSLLDTTFDLKSAIISHSRVNMETAGSQSSAMECKVLCWDEHTDKTTQSTLQRVNTCDILCWRSEQYYHKTSSFSSAKQDTETPAPLYDPVQYFNKLLPGQTNQSQQGFFPEKIARFEHSTPKIALDSETKLPEKLSNMPKPMQENFDFPIPQYQVYKTKGKDPTRPLTYINKVSNDQSIQNNMASPGMMFEKQSTSIGNDAARDLLPPIHRMQQHVCPYSSLGAGVVSTSSAPPSSVAQPPTPSRHVVSCYNTPMAMLASTHSHEQEVNSISEKKDALQKKLEQLEERAAIKSREMVELKQTMLQLQQQQGWQLTNNPPPTTPKVEPSLEGMKAALDNMLVKCRTKDQMITAMADELQRQRRNSAMERVLTDVATDKANMVPDFDRARLHEYLQHPRPRTVPESAQHETPGFPKGLTVLRRINPNTLLLGWDPPAPTITGIIGYDVYVNGNIQERVRSATRNRTLLHGLDLTRKIEILVYAVTPKGKFADPAFVSYQDTVYRPTESGMKIIHIIHPLKPADGLGGFMALTLDAVCYQVNQGHDEHRGYSFHPFSCFHCAGVDYLQEYQG</sequence>
<organism evidence="4">
    <name type="scientific">Timema poppense</name>
    <name type="common">Walking stick</name>
    <dbReference type="NCBI Taxonomy" id="170557"/>
    <lineage>
        <taxon>Eukaryota</taxon>
        <taxon>Metazoa</taxon>
        <taxon>Ecdysozoa</taxon>
        <taxon>Arthropoda</taxon>
        <taxon>Hexapoda</taxon>
        <taxon>Insecta</taxon>
        <taxon>Pterygota</taxon>
        <taxon>Neoptera</taxon>
        <taxon>Polyneoptera</taxon>
        <taxon>Phasmatodea</taxon>
        <taxon>Timematodea</taxon>
        <taxon>Timematoidea</taxon>
        <taxon>Timematidae</taxon>
        <taxon>Timema</taxon>
    </lineage>
</organism>
<accession>A0A7R9CVN5</accession>
<dbReference type="InterPro" id="IPR036116">
    <property type="entry name" value="FN3_sf"/>
</dbReference>
<feature type="domain" description="Fibronectin type-III" evidence="3">
    <location>
        <begin position="1366"/>
        <end position="1461"/>
    </location>
</feature>
<feature type="region of interest" description="Disordered" evidence="2">
    <location>
        <begin position="460"/>
        <end position="480"/>
    </location>
</feature>
<keyword evidence="1" id="KW-0175">Coiled coil</keyword>
<feature type="compositionally biased region" description="Basic and acidic residues" evidence="2">
    <location>
        <begin position="404"/>
        <end position="414"/>
    </location>
</feature>
<feature type="coiled-coil region" evidence="1">
    <location>
        <begin position="1215"/>
        <end position="1263"/>
    </location>
</feature>
<evidence type="ECO:0000259" key="3">
    <source>
        <dbReference type="PROSITE" id="PS50853"/>
    </source>
</evidence>
<dbReference type="EMBL" id="OD001532">
    <property type="protein sequence ID" value="CAD7402286.1"/>
    <property type="molecule type" value="Genomic_DNA"/>
</dbReference>
<evidence type="ECO:0000256" key="1">
    <source>
        <dbReference type="SAM" id="Coils"/>
    </source>
</evidence>
<dbReference type="SUPFAM" id="SSF49265">
    <property type="entry name" value="Fibronectin type III"/>
    <property type="match status" value="1"/>
</dbReference>
<feature type="coiled-coil region" evidence="1">
    <location>
        <begin position="197"/>
        <end position="249"/>
    </location>
</feature>
<gene>
    <name evidence="4" type="ORF">TPSB3V08_LOCUS3503</name>
</gene>
<proteinExistence type="predicted"/>
<evidence type="ECO:0000256" key="2">
    <source>
        <dbReference type="SAM" id="MobiDB-lite"/>
    </source>
</evidence>
<dbReference type="PROSITE" id="PS50853">
    <property type="entry name" value="FN3"/>
    <property type="match status" value="1"/>
</dbReference>
<dbReference type="Gene3D" id="2.60.40.10">
    <property type="entry name" value="Immunoglobulins"/>
    <property type="match status" value="1"/>
</dbReference>
<feature type="region of interest" description="Disordered" evidence="2">
    <location>
        <begin position="1"/>
        <end position="45"/>
    </location>
</feature>